<dbReference type="RefSeq" id="WP_191700992.1">
    <property type="nucleotide sequence ID" value="NZ_JACSPZ010000007.1"/>
</dbReference>
<dbReference type="SUPFAM" id="SSF52540">
    <property type="entry name" value="P-loop containing nucleoside triphosphate hydrolases"/>
    <property type="match status" value="1"/>
</dbReference>
<accession>A0ABR8Y173</accession>
<dbReference type="EMBL" id="JACSPZ010000007">
    <property type="protein sequence ID" value="MBD8037917.1"/>
    <property type="molecule type" value="Genomic_DNA"/>
</dbReference>
<proteinExistence type="predicted"/>
<feature type="region of interest" description="Disordered" evidence="3">
    <location>
        <begin position="255"/>
        <end position="280"/>
    </location>
</feature>
<evidence type="ECO:0000256" key="3">
    <source>
        <dbReference type="SAM" id="MobiDB-lite"/>
    </source>
</evidence>
<dbReference type="InterPro" id="IPR027417">
    <property type="entry name" value="P-loop_NTPase"/>
</dbReference>
<dbReference type="InterPro" id="IPR022488">
    <property type="entry name" value="PPK2-related"/>
</dbReference>
<gene>
    <name evidence="5" type="ORF">H9635_14290</name>
</gene>
<protein>
    <submittedName>
        <fullName evidence="5">Polyphosphate kinase</fullName>
    </submittedName>
</protein>
<evidence type="ECO:0000313" key="6">
    <source>
        <dbReference type="Proteomes" id="UP000619101"/>
    </source>
</evidence>
<evidence type="ECO:0000256" key="2">
    <source>
        <dbReference type="ARBA" id="ARBA00022777"/>
    </source>
</evidence>
<dbReference type="Proteomes" id="UP000619101">
    <property type="component" value="Unassembled WGS sequence"/>
</dbReference>
<evidence type="ECO:0000259" key="4">
    <source>
        <dbReference type="Pfam" id="PF03976"/>
    </source>
</evidence>
<name>A0ABR8Y173_9BACL</name>
<dbReference type="PIRSF" id="PIRSF028756">
    <property type="entry name" value="PPK2_prd"/>
    <property type="match status" value="1"/>
</dbReference>
<evidence type="ECO:0000313" key="5">
    <source>
        <dbReference type="EMBL" id="MBD8037917.1"/>
    </source>
</evidence>
<reference evidence="5 6" key="1">
    <citation type="submission" date="2020-08" db="EMBL/GenBank/DDBJ databases">
        <title>A Genomic Blueprint of the Chicken Gut Microbiome.</title>
        <authorList>
            <person name="Gilroy R."/>
            <person name="Ravi A."/>
            <person name="Getino M."/>
            <person name="Pursley I."/>
            <person name="Horton D.L."/>
            <person name="Alikhan N.-F."/>
            <person name="Baker D."/>
            <person name="Gharbi K."/>
            <person name="Hall N."/>
            <person name="Watson M."/>
            <person name="Adriaenssens E.M."/>
            <person name="Foster-Nyarko E."/>
            <person name="Jarju S."/>
            <person name="Secka A."/>
            <person name="Antonio M."/>
            <person name="Oren A."/>
            <person name="Chaudhuri R."/>
            <person name="La Ragione R.M."/>
            <person name="Hildebrand F."/>
            <person name="Pallen M.J."/>
        </authorList>
    </citation>
    <scope>NUCLEOTIDE SEQUENCE [LARGE SCALE GENOMIC DNA]</scope>
    <source>
        <strain evidence="5 6">A46</strain>
    </source>
</reference>
<dbReference type="Pfam" id="PF03976">
    <property type="entry name" value="PPK2"/>
    <property type="match status" value="1"/>
</dbReference>
<sequence length="280" mass="33403">MKKLNDLDLTLKLDKKLYKKQLKELQYKMLNIQQFLYNNKIGLIFVFEGMDAAGKGGAIKRLTEHIDPRGLIVSPISAPQPHEKRYHYMHRFWRKLPQHGQIAIFDRSWYGRVLVERIEGFAKEHEWKRAYNEINDFEKQLTDEDYIIVKFWVHIDADEQLKRFMERAADPYKSWKLTDEDWRNREKFNLYMEAADEMFAKTNTENAHWCLIPGNDKFYARVQVLKEAVAQIETQITKRGLQLTNVFENHKELAADSEKPEFIEIQPKPKPKKKKSKTDK</sequence>
<keyword evidence="6" id="KW-1185">Reference proteome</keyword>
<evidence type="ECO:0000256" key="1">
    <source>
        <dbReference type="ARBA" id="ARBA00022679"/>
    </source>
</evidence>
<comment type="caution">
    <text evidence="5">The sequence shown here is derived from an EMBL/GenBank/DDBJ whole genome shotgun (WGS) entry which is preliminary data.</text>
</comment>
<dbReference type="InterPro" id="IPR016898">
    <property type="entry name" value="Polyphosphate_phosphotransfera"/>
</dbReference>
<feature type="compositionally biased region" description="Basic residues" evidence="3">
    <location>
        <begin position="269"/>
        <end position="280"/>
    </location>
</feature>
<keyword evidence="2 5" id="KW-0418">Kinase</keyword>
<dbReference type="PANTHER" id="PTHR34383">
    <property type="entry name" value="POLYPHOSPHATE:AMP PHOSPHOTRANSFERASE-RELATED"/>
    <property type="match status" value="1"/>
</dbReference>
<organism evidence="5 6">
    <name type="scientific">Solibacillus faecavium</name>
    <dbReference type="NCBI Taxonomy" id="2762221"/>
    <lineage>
        <taxon>Bacteria</taxon>
        <taxon>Bacillati</taxon>
        <taxon>Bacillota</taxon>
        <taxon>Bacilli</taxon>
        <taxon>Bacillales</taxon>
        <taxon>Caryophanaceae</taxon>
        <taxon>Solibacillus</taxon>
    </lineage>
</organism>
<feature type="domain" description="Polyphosphate kinase-2-related" evidence="4">
    <location>
        <begin position="12"/>
        <end position="237"/>
    </location>
</feature>
<keyword evidence="1" id="KW-0808">Transferase</keyword>
<dbReference type="Gene3D" id="3.40.50.300">
    <property type="entry name" value="P-loop containing nucleotide triphosphate hydrolases"/>
    <property type="match status" value="1"/>
</dbReference>
<dbReference type="PANTHER" id="PTHR34383:SF3">
    <property type="entry name" value="POLYPHOSPHATE:AMP PHOSPHOTRANSFERASE"/>
    <property type="match status" value="1"/>
</dbReference>
<dbReference type="GO" id="GO:0016301">
    <property type="term" value="F:kinase activity"/>
    <property type="evidence" value="ECO:0007669"/>
    <property type="project" value="UniProtKB-KW"/>
</dbReference>